<evidence type="ECO:0008006" key="4">
    <source>
        <dbReference type="Google" id="ProtNLM"/>
    </source>
</evidence>
<organism evidence="2 3">
    <name type="scientific">Pontibacter aydingkolensis</name>
    <dbReference type="NCBI Taxonomy" id="1911536"/>
    <lineage>
        <taxon>Bacteria</taxon>
        <taxon>Pseudomonadati</taxon>
        <taxon>Bacteroidota</taxon>
        <taxon>Cytophagia</taxon>
        <taxon>Cytophagales</taxon>
        <taxon>Hymenobacteraceae</taxon>
        <taxon>Pontibacter</taxon>
    </lineage>
</organism>
<keyword evidence="1" id="KW-1133">Transmembrane helix</keyword>
<evidence type="ECO:0000313" key="2">
    <source>
        <dbReference type="EMBL" id="MBW7466450.1"/>
    </source>
</evidence>
<comment type="caution">
    <text evidence="2">The sequence shown here is derived from an EMBL/GenBank/DDBJ whole genome shotgun (WGS) entry which is preliminary data.</text>
</comment>
<dbReference type="RefSeq" id="WP_219876330.1">
    <property type="nucleotide sequence ID" value="NZ_JAHYXK010000003.1"/>
</dbReference>
<dbReference type="EMBL" id="JAHYXK010000003">
    <property type="protein sequence ID" value="MBW7466450.1"/>
    <property type="molecule type" value="Genomic_DNA"/>
</dbReference>
<gene>
    <name evidence="2" type="ORF">K0O23_05175</name>
</gene>
<feature type="transmembrane region" description="Helical" evidence="1">
    <location>
        <begin position="46"/>
        <end position="65"/>
    </location>
</feature>
<name>A0ABS7CRJ9_9BACT</name>
<keyword evidence="1" id="KW-0472">Membrane</keyword>
<reference evidence="2 3" key="1">
    <citation type="journal article" date="2016" name="Int. J. Syst. Evol. Microbiol.">
        <title>Pontibacter aydingkolensis sp. nov., isolated from soil of a salt lake.</title>
        <authorList>
            <person name="Osman G."/>
            <person name="Zhang T."/>
            <person name="Lou K."/>
            <person name="Gao Y."/>
            <person name="Chang W."/>
            <person name="Lin Q."/>
            <person name="Yang H.M."/>
            <person name="Huo X.D."/>
            <person name="Wang N."/>
        </authorList>
    </citation>
    <scope>NUCLEOTIDE SEQUENCE [LARGE SCALE GENOMIC DNA]</scope>
    <source>
        <strain evidence="2 3">KACC 19255</strain>
    </source>
</reference>
<feature type="transmembrane region" description="Helical" evidence="1">
    <location>
        <begin position="17"/>
        <end position="34"/>
    </location>
</feature>
<evidence type="ECO:0000313" key="3">
    <source>
        <dbReference type="Proteomes" id="UP000813018"/>
    </source>
</evidence>
<protein>
    <recommendedName>
        <fullName evidence="4">PH domain-containing protein</fullName>
    </recommendedName>
</protein>
<evidence type="ECO:0000256" key="1">
    <source>
        <dbReference type="SAM" id="Phobius"/>
    </source>
</evidence>
<dbReference type="Proteomes" id="UP000813018">
    <property type="component" value="Unassembled WGS sequence"/>
</dbReference>
<accession>A0ABS7CRJ9</accession>
<proteinExistence type="predicted"/>
<keyword evidence="3" id="KW-1185">Reference proteome</keyword>
<keyword evidence="1" id="KW-0812">Transmembrane</keyword>
<sequence length="164" mass="18627">MYVNLFPQKQLMQTRRYMLMFGLFLIAGGAYALFREFFLQDAFRLGWAISNALVFSAGVTFWLIADKSLATKEAYFSMNPERIKYRLTLFAREQAVHWKEVDAVDISVHSVVFNLTSGKSVTMRLGNIQQPEIILHVSRSIHLAAMEKGIMVNGVQTVQQSSVA</sequence>